<dbReference type="GO" id="GO:0005886">
    <property type="term" value="C:plasma membrane"/>
    <property type="evidence" value="ECO:0007669"/>
    <property type="project" value="UniProtKB-SubCell"/>
</dbReference>
<dbReference type="Pfam" id="PF04464">
    <property type="entry name" value="Glyphos_transf"/>
    <property type="match status" value="1"/>
</dbReference>
<sequence>MRWVSYLVPTDKQIWVFGNTYGYKDNPKYVYEFLLRDKDPAVRPIWISKDKKHGNESGILGESYYYLSLKGLLYQYRASAALLATGMNDVAAFTLGNKKIIQLWHGVPIKKLLLDSIETSPIPPQFKLLNRLFFKLLKRKLNSYSMVCAVNGHNQRCLAKAFGIPIDIVNVTGMPRHDIILSSYVSNNTASSGKKRILYAPTWHASMKDARNWLLQVLSSDFMRYCDENDIAIDVSIHPLNKALAEENMLPHGTTLLECEDINEQLKHYDLLITDYSSIAFDFAILDRPVVFSCAEIDKYAAQRGIYEDFILLLKDQNVTGHALIEKVDGYLKGQRKAAPIYAYSELGNARSRVIEEVKKLV</sequence>
<dbReference type="Gene3D" id="3.40.50.12580">
    <property type="match status" value="1"/>
</dbReference>
<dbReference type="GO" id="GO:0019350">
    <property type="term" value="P:teichoic acid biosynthetic process"/>
    <property type="evidence" value="ECO:0007669"/>
    <property type="project" value="UniProtKB-KW"/>
</dbReference>
<keyword evidence="5" id="KW-0777">Teichoic acid biosynthesis</keyword>
<keyword evidence="4" id="KW-0808">Transferase</keyword>
<dbReference type="InterPro" id="IPR051612">
    <property type="entry name" value="Teichoic_Acid_Biosynth"/>
</dbReference>
<dbReference type="AlphaFoldDB" id="A0A0B9FYC4"/>
<comment type="caution">
    <text evidence="7">The sequence shown here is derived from an EMBL/GenBank/DDBJ whole genome shotgun (WGS) entry which is preliminary data.</text>
</comment>
<keyword evidence="3" id="KW-1003">Cell membrane</keyword>
<keyword evidence="6" id="KW-0472">Membrane</keyword>
<dbReference type="SUPFAM" id="SSF53756">
    <property type="entry name" value="UDP-Glycosyltransferase/glycogen phosphorylase"/>
    <property type="match status" value="1"/>
</dbReference>
<evidence type="ECO:0000313" key="7">
    <source>
        <dbReference type="EMBL" id="KHT61558.1"/>
    </source>
</evidence>
<comment type="subcellular location">
    <subcellularLocation>
        <location evidence="1">Cell membrane</location>
        <topology evidence="1">Peripheral membrane protein</topology>
    </subcellularLocation>
</comment>
<evidence type="ECO:0000256" key="6">
    <source>
        <dbReference type="ARBA" id="ARBA00023136"/>
    </source>
</evidence>
<dbReference type="Proteomes" id="UP000031278">
    <property type="component" value="Unassembled WGS sequence"/>
</dbReference>
<organism evidence="7 8">
    <name type="scientific">Photobacterium gaetbulicola</name>
    <dbReference type="NCBI Taxonomy" id="1295392"/>
    <lineage>
        <taxon>Bacteria</taxon>
        <taxon>Pseudomonadati</taxon>
        <taxon>Pseudomonadota</taxon>
        <taxon>Gammaproteobacteria</taxon>
        <taxon>Vibrionales</taxon>
        <taxon>Vibrionaceae</taxon>
        <taxon>Photobacterium</taxon>
    </lineage>
</organism>
<dbReference type="EMBL" id="JWLZ01000198">
    <property type="protein sequence ID" value="KHT61558.1"/>
    <property type="molecule type" value="Genomic_DNA"/>
</dbReference>
<dbReference type="InterPro" id="IPR043149">
    <property type="entry name" value="TagF_N"/>
</dbReference>
<dbReference type="InterPro" id="IPR007554">
    <property type="entry name" value="Glycerophosphate_synth"/>
</dbReference>
<gene>
    <name evidence="7" type="ORF">RJ45_21815</name>
</gene>
<name>A0A0B9FYC4_9GAMM</name>
<dbReference type="Gene3D" id="3.40.50.11820">
    <property type="match status" value="1"/>
</dbReference>
<evidence type="ECO:0000256" key="2">
    <source>
        <dbReference type="ARBA" id="ARBA00010488"/>
    </source>
</evidence>
<evidence type="ECO:0000256" key="1">
    <source>
        <dbReference type="ARBA" id="ARBA00004202"/>
    </source>
</evidence>
<proteinExistence type="inferred from homology"/>
<evidence type="ECO:0000313" key="8">
    <source>
        <dbReference type="Proteomes" id="UP000031278"/>
    </source>
</evidence>
<evidence type="ECO:0000256" key="4">
    <source>
        <dbReference type="ARBA" id="ARBA00022679"/>
    </source>
</evidence>
<dbReference type="PANTHER" id="PTHR37316:SF3">
    <property type="entry name" value="TEICHOIC ACID GLYCEROL-PHOSPHATE TRANSFERASE"/>
    <property type="match status" value="1"/>
</dbReference>
<comment type="similarity">
    <text evidence="2">Belongs to the CDP-glycerol glycerophosphotransferase family.</text>
</comment>
<evidence type="ECO:0000256" key="5">
    <source>
        <dbReference type="ARBA" id="ARBA00022944"/>
    </source>
</evidence>
<accession>A0A0B9FYC4</accession>
<dbReference type="InterPro" id="IPR043148">
    <property type="entry name" value="TagF_C"/>
</dbReference>
<reference evidence="7 8" key="1">
    <citation type="submission" date="2014-12" db="EMBL/GenBank/DDBJ databases">
        <title>Genome sequencing of Photobacterium gaetbulicola AD005a.</title>
        <authorList>
            <person name="Adrian T.G.S."/>
            <person name="Chan K.G."/>
        </authorList>
    </citation>
    <scope>NUCLEOTIDE SEQUENCE [LARGE SCALE GENOMIC DNA]</scope>
    <source>
        <strain evidence="7 8">AD005a</strain>
    </source>
</reference>
<evidence type="ECO:0000256" key="3">
    <source>
        <dbReference type="ARBA" id="ARBA00022475"/>
    </source>
</evidence>
<protein>
    <submittedName>
        <fullName evidence="7">Uncharacterized protein</fullName>
    </submittedName>
</protein>
<dbReference type="GO" id="GO:0047355">
    <property type="term" value="F:CDP-glycerol glycerophosphotransferase activity"/>
    <property type="evidence" value="ECO:0007669"/>
    <property type="project" value="InterPro"/>
</dbReference>
<dbReference type="PANTHER" id="PTHR37316">
    <property type="entry name" value="TEICHOIC ACID GLYCEROL-PHOSPHATE PRIMASE"/>
    <property type="match status" value="1"/>
</dbReference>